<dbReference type="Gene3D" id="2.30.110.50">
    <property type="match status" value="1"/>
</dbReference>
<dbReference type="AlphaFoldDB" id="A0A2X2SV78"/>
<proteinExistence type="predicted"/>
<protein>
    <submittedName>
        <fullName evidence="1">Uncharacterized protein</fullName>
    </submittedName>
</protein>
<evidence type="ECO:0000313" key="1">
    <source>
        <dbReference type="EMBL" id="SQA96936.1"/>
    </source>
</evidence>
<dbReference type="Proteomes" id="UP000251197">
    <property type="component" value="Unassembled WGS sequence"/>
</dbReference>
<sequence>MLNSTQLKTDQQSHFIRWNGDIADEMLLIALKGAESLSSSYQYELRSLTHKKESELLRWHGQEVSCQIGDGSNELPQRLLHGIVDSNLLFSTYA</sequence>
<evidence type="ECO:0000313" key="2">
    <source>
        <dbReference type="Proteomes" id="UP000251197"/>
    </source>
</evidence>
<organism evidence="1 2">
    <name type="scientific">Cedecea neteri</name>
    <dbReference type="NCBI Taxonomy" id="158822"/>
    <lineage>
        <taxon>Bacteria</taxon>
        <taxon>Pseudomonadati</taxon>
        <taxon>Pseudomonadota</taxon>
        <taxon>Gammaproteobacteria</taxon>
        <taxon>Enterobacterales</taxon>
        <taxon>Enterobacteriaceae</taxon>
        <taxon>Cedecea</taxon>
    </lineage>
</organism>
<name>A0A2X2SV78_9ENTR</name>
<dbReference type="EMBL" id="UAVU01000003">
    <property type="protein sequence ID" value="SQA96936.1"/>
    <property type="molecule type" value="Genomic_DNA"/>
</dbReference>
<dbReference type="SUPFAM" id="SSF69279">
    <property type="entry name" value="Phage tail proteins"/>
    <property type="match status" value="1"/>
</dbReference>
<accession>A0A2X2SV78</accession>
<reference evidence="1 2" key="1">
    <citation type="submission" date="2018-06" db="EMBL/GenBank/DDBJ databases">
        <authorList>
            <consortium name="Pathogen Informatics"/>
            <person name="Doyle S."/>
        </authorList>
    </citation>
    <scope>NUCLEOTIDE SEQUENCE [LARGE SCALE GENOMIC DNA]</scope>
    <source>
        <strain evidence="1 2">NCTC12120</strain>
    </source>
</reference>
<gene>
    <name evidence="1" type="ORF">NCTC12120_00709</name>
</gene>